<accession>A0A6C0K2Y5</accession>
<sequence length="231" mass="26839">MSKRKKDFLLEVLDMPYFNNVQIVPVQDLFQDQTSIKPLHFLNTENASVQPRAIDYVKTPRGHYASLDPRTLDSARNQRLELDIPPRVSQGTQPLDMTMAGSSGNRTGFYKDYGDITGGDALYYTDLFFGPPYGRVNFSSPAYVIPKILKDPMGSIKPYYERIPINQKNNNTFDYSFLRDSQFQREDISALQRSANLRKSSRPYFFFQDPEKYYPSYRYKGTDNTPWTHFT</sequence>
<protein>
    <submittedName>
        <fullName evidence="1">Uncharacterized protein</fullName>
    </submittedName>
</protein>
<dbReference type="AlphaFoldDB" id="A0A6C0K2Y5"/>
<name>A0A6C0K2Y5_9ZZZZ</name>
<dbReference type="EMBL" id="MN740785">
    <property type="protein sequence ID" value="QHU11501.1"/>
    <property type="molecule type" value="Genomic_DNA"/>
</dbReference>
<evidence type="ECO:0000313" key="1">
    <source>
        <dbReference type="EMBL" id="QHU11501.1"/>
    </source>
</evidence>
<organism evidence="1">
    <name type="scientific">viral metagenome</name>
    <dbReference type="NCBI Taxonomy" id="1070528"/>
    <lineage>
        <taxon>unclassified sequences</taxon>
        <taxon>metagenomes</taxon>
        <taxon>organismal metagenomes</taxon>
    </lineage>
</organism>
<reference evidence="1" key="1">
    <citation type="journal article" date="2020" name="Nature">
        <title>Giant virus diversity and host interactions through global metagenomics.</title>
        <authorList>
            <person name="Schulz F."/>
            <person name="Roux S."/>
            <person name="Paez-Espino D."/>
            <person name="Jungbluth S."/>
            <person name="Walsh D.A."/>
            <person name="Denef V.J."/>
            <person name="McMahon K.D."/>
            <person name="Konstantinidis K.T."/>
            <person name="Eloe-Fadrosh E.A."/>
            <person name="Kyrpides N.C."/>
            <person name="Woyke T."/>
        </authorList>
    </citation>
    <scope>NUCLEOTIDE SEQUENCE</scope>
    <source>
        <strain evidence="1">GVMAG-S-1101169-75</strain>
    </source>
</reference>
<proteinExistence type="predicted"/>